<protein>
    <submittedName>
        <fullName evidence="2">Uncharacterized protein</fullName>
    </submittedName>
</protein>
<sequence length="150" mass="15226">MTDSAIIDTDGDGYGDVQLTDTDGDGYYDAEEAITTENTAMEMPTTEQLGYAGGYEQSYEDSGDAAGLEDAATDFAQTARRGPVPRRNGAFACSATATYASRADAHEGLCLSTPPASLPASFAPSRTASPAAGAGYVAGAAGSAARRYGA</sequence>
<reference evidence="3" key="1">
    <citation type="submission" date="2017-01" db="EMBL/GenBank/DDBJ databases">
        <authorList>
            <person name="Varghese N."/>
            <person name="Submissions S."/>
        </authorList>
    </citation>
    <scope>NUCLEOTIDE SEQUENCE [LARGE SCALE GENOMIC DNA]</scope>
    <source>
        <strain evidence="3">DSM 44531</strain>
    </source>
</reference>
<organism evidence="2 3">
    <name type="scientific">Corynebacterium appendicis CIP 107643</name>
    <dbReference type="NCBI Taxonomy" id="1161099"/>
    <lineage>
        <taxon>Bacteria</taxon>
        <taxon>Bacillati</taxon>
        <taxon>Actinomycetota</taxon>
        <taxon>Actinomycetes</taxon>
        <taxon>Mycobacteriales</taxon>
        <taxon>Corynebacteriaceae</taxon>
        <taxon>Corynebacterium</taxon>
    </lineage>
</organism>
<keyword evidence="3" id="KW-1185">Reference proteome</keyword>
<proteinExistence type="predicted"/>
<gene>
    <name evidence="2" type="ORF">SAMN05444817_11055</name>
</gene>
<name>A0A1N7JR80_9CORY</name>
<evidence type="ECO:0000313" key="3">
    <source>
        <dbReference type="Proteomes" id="UP000186292"/>
    </source>
</evidence>
<evidence type="ECO:0000313" key="2">
    <source>
        <dbReference type="EMBL" id="SIS51840.1"/>
    </source>
</evidence>
<dbReference type="AlphaFoldDB" id="A0A1N7JR80"/>
<dbReference type="Proteomes" id="UP000186292">
    <property type="component" value="Unassembled WGS sequence"/>
</dbReference>
<dbReference type="EMBL" id="FTOF01000010">
    <property type="protein sequence ID" value="SIS51840.1"/>
    <property type="molecule type" value="Genomic_DNA"/>
</dbReference>
<dbReference type="InterPro" id="IPR028974">
    <property type="entry name" value="TSP_type-3_rpt"/>
</dbReference>
<feature type="region of interest" description="Disordered" evidence="1">
    <location>
        <begin position="1"/>
        <end position="26"/>
    </location>
</feature>
<dbReference type="GO" id="GO:0005509">
    <property type="term" value="F:calcium ion binding"/>
    <property type="evidence" value="ECO:0007669"/>
    <property type="project" value="InterPro"/>
</dbReference>
<dbReference type="SUPFAM" id="SSF103647">
    <property type="entry name" value="TSP type-3 repeat"/>
    <property type="match status" value="1"/>
</dbReference>
<accession>A0A1N7JR80</accession>
<evidence type="ECO:0000256" key="1">
    <source>
        <dbReference type="SAM" id="MobiDB-lite"/>
    </source>
</evidence>